<proteinExistence type="predicted"/>
<accession>A0A8X8IA64</accession>
<feature type="transmembrane region" description="Helical" evidence="1">
    <location>
        <begin position="52"/>
        <end position="74"/>
    </location>
</feature>
<keyword evidence="3" id="KW-0012">Acyltransferase</keyword>
<keyword evidence="1" id="KW-1133">Transmembrane helix</keyword>
<comment type="caution">
    <text evidence="3">The sequence shown here is derived from an EMBL/GenBank/DDBJ whole genome shotgun (WGS) entry which is preliminary data.</text>
</comment>
<name>A0A8X8IA64_9BACT</name>
<feature type="transmembrane region" description="Helical" evidence="1">
    <location>
        <begin position="183"/>
        <end position="202"/>
    </location>
</feature>
<keyword evidence="1" id="KW-0812">Transmembrane</keyword>
<protein>
    <submittedName>
        <fullName evidence="3">Peptidoglycan/LPS O-acetylase OafA/YrhL, contains acyltransferase and SGNH-hydrolase domains</fullName>
    </submittedName>
</protein>
<dbReference type="RefSeq" id="WP_092722362.1">
    <property type="nucleotide sequence ID" value="NZ_FNNO01000002.1"/>
</dbReference>
<dbReference type="AlphaFoldDB" id="A0A8X8IA64"/>
<organism evidence="3 4">
    <name type="scientific">Hydrobacter penzbergensis</name>
    <dbReference type="NCBI Taxonomy" id="1235997"/>
    <lineage>
        <taxon>Bacteria</taxon>
        <taxon>Pseudomonadati</taxon>
        <taxon>Bacteroidota</taxon>
        <taxon>Chitinophagia</taxon>
        <taxon>Chitinophagales</taxon>
        <taxon>Chitinophagaceae</taxon>
        <taxon>Hydrobacter</taxon>
    </lineage>
</organism>
<feature type="transmembrane region" description="Helical" evidence="1">
    <location>
        <begin position="280"/>
        <end position="299"/>
    </location>
</feature>
<keyword evidence="1" id="KW-0472">Membrane</keyword>
<dbReference type="Pfam" id="PF01757">
    <property type="entry name" value="Acyl_transf_3"/>
    <property type="match status" value="1"/>
</dbReference>
<feature type="transmembrane region" description="Helical" evidence="1">
    <location>
        <begin position="214"/>
        <end position="236"/>
    </location>
</feature>
<dbReference type="EMBL" id="FNNO01000002">
    <property type="protein sequence ID" value="SDW40327.1"/>
    <property type="molecule type" value="Genomic_DNA"/>
</dbReference>
<keyword evidence="3" id="KW-0808">Transferase</keyword>
<feature type="transmembrane region" description="Helical" evidence="1">
    <location>
        <begin position="243"/>
        <end position="260"/>
    </location>
</feature>
<dbReference type="InterPro" id="IPR002656">
    <property type="entry name" value="Acyl_transf_3_dom"/>
</dbReference>
<dbReference type="Proteomes" id="UP000198711">
    <property type="component" value="Unassembled WGS sequence"/>
</dbReference>
<evidence type="ECO:0000256" key="1">
    <source>
        <dbReference type="SAM" id="Phobius"/>
    </source>
</evidence>
<feature type="transmembrane region" description="Helical" evidence="1">
    <location>
        <begin position="311"/>
        <end position="335"/>
    </location>
</feature>
<sequence>MQTISRQSYLDWLRLLAIIGVLFFHAAQPFAAESSWHIKNKETSNLYLEFTFWLSRFRMHLLFFISGAVAYFIMQRKSGKQFVGMRFQRLMVPLLFGMLVIVPPQVYMERLTQGFKGNFFDFYPSIFKGIPYPKGNLSWHHLWFILYLFVYDLLAAPLFAWIISPRGKKFAEVTTWLSQGKRMYLLCLPAILVFTSLILRYPETNDLVNDLAYLPYWFLFVLSGFICISNPLLMNAIERNRRLSLLVAFLSIVSINYLRWNNVEPSDLWANWKEQPLTYCYLALYPIIAWSWVLALVGYGKKYLNRPHKALTYINQAVYPFYILHQTVIVILAYYVVQLKDTIEAKYFFIVAVTFGICVCLFHLFIRPYRVMRFLFGMKEPIEKKKTVAAPEQQVTVKPTLEAIA</sequence>
<feature type="domain" description="Acyltransferase 3" evidence="2">
    <location>
        <begin position="8"/>
        <end position="361"/>
    </location>
</feature>
<evidence type="ECO:0000259" key="2">
    <source>
        <dbReference type="Pfam" id="PF01757"/>
    </source>
</evidence>
<evidence type="ECO:0000313" key="3">
    <source>
        <dbReference type="EMBL" id="SDW40327.1"/>
    </source>
</evidence>
<keyword evidence="4" id="KW-1185">Reference proteome</keyword>
<feature type="transmembrane region" description="Helical" evidence="1">
    <location>
        <begin position="90"/>
        <end position="108"/>
    </location>
</feature>
<dbReference type="InterPro" id="IPR050623">
    <property type="entry name" value="Glucan_succinyl_AcylTrfase"/>
</dbReference>
<reference evidence="3 4" key="1">
    <citation type="submission" date="2016-10" db="EMBL/GenBank/DDBJ databases">
        <authorList>
            <person name="Varghese N."/>
            <person name="Submissions S."/>
        </authorList>
    </citation>
    <scope>NUCLEOTIDE SEQUENCE [LARGE SCALE GENOMIC DNA]</scope>
    <source>
        <strain evidence="3 4">DSM 25353</strain>
    </source>
</reference>
<evidence type="ECO:0000313" key="4">
    <source>
        <dbReference type="Proteomes" id="UP000198711"/>
    </source>
</evidence>
<dbReference type="GO" id="GO:0016747">
    <property type="term" value="F:acyltransferase activity, transferring groups other than amino-acyl groups"/>
    <property type="evidence" value="ECO:0007669"/>
    <property type="project" value="InterPro"/>
</dbReference>
<feature type="transmembrane region" description="Helical" evidence="1">
    <location>
        <begin position="142"/>
        <end position="163"/>
    </location>
</feature>
<feature type="transmembrane region" description="Helical" evidence="1">
    <location>
        <begin position="12"/>
        <end position="32"/>
    </location>
</feature>
<feature type="transmembrane region" description="Helical" evidence="1">
    <location>
        <begin position="347"/>
        <end position="366"/>
    </location>
</feature>
<dbReference type="PANTHER" id="PTHR36927:SF3">
    <property type="entry name" value="GLUCANS BIOSYNTHESIS PROTEIN C"/>
    <property type="match status" value="1"/>
</dbReference>
<dbReference type="PANTHER" id="PTHR36927">
    <property type="entry name" value="BLR4337 PROTEIN"/>
    <property type="match status" value="1"/>
</dbReference>
<gene>
    <name evidence="3" type="ORF">SAMN05444410_102217</name>
</gene>